<organism evidence="2 3">
    <name type="scientific">Escallonia rubra</name>
    <dbReference type="NCBI Taxonomy" id="112253"/>
    <lineage>
        <taxon>Eukaryota</taxon>
        <taxon>Viridiplantae</taxon>
        <taxon>Streptophyta</taxon>
        <taxon>Embryophyta</taxon>
        <taxon>Tracheophyta</taxon>
        <taxon>Spermatophyta</taxon>
        <taxon>Magnoliopsida</taxon>
        <taxon>eudicotyledons</taxon>
        <taxon>Gunneridae</taxon>
        <taxon>Pentapetalae</taxon>
        <taxon>asterids</taxon>
        <taxon>campanulids</taxon>
        <taxon>Escalloniales</taxon>
        <taxon>Escalloniaceae</taxon>
        <taxon>Escallonia</taxon>
    </lineage>
</organism>
<sequence>MGKHEFVLKEKAKNSKPKRSRTRMSATVVSEAMVMTAAESQQKSNNDVEFVKCDCCGLTEECTAPYIDNICERFNGRWICGLCGEAVKDKIV</sequence>
<proteinExistence type="predicted"/>
<feature type="region of interest" description="Disordered" evidence="1">
    <location>
        <begin position="1"/>
        <end position="25"/>
    </location>
</feature>
<dbReference type="PANTHER" id="PTHR33108">
    <property type="entry name" value="OS01G0745000 PROTEIN"/>
    <property type="match status" value="1"/>
</dbReference>
<dbReference type="PANTHER" id="PTHR33108:SF32">
    <property type="entry name" value="DUF1677 FAMILY PROTEIN (DUF1677)"/>
    <property type="match status" value="1"/>
</dbReference>
<gene>
    <name evidence="2" type="ORF">RJ640_021064</name>
</gene>
<evidence type="ECO:0000256" key="1">
    <source>
        <dbReference type="SAM" id="MobiDB-lite"/>
    </source>
</evidence>
<dbReference type="EMBL" id="JAVXUO010002170">
    <property type="protein sequence ID" value="KAK2975619.1"/>
    <property type="molecule type" value="Genomic_DNA"/>
</dbReference>
<feature type="compositionally biased region" description="Basic and acidic residues" evidence="1">
    <location>
        <begin position="1"/>
        <end position="13"/>
    </location>
</feature>
<dbReference type="AlphaFoldDB" id="A0AA88QR29"/>
<accession>A0AA88QR29</accession>
<dbReference type="Pfam" id="PF07911">
    <property type="entry name" value="DUF1677"/>
    <property type="match status" value="1"/>
</dbReference>
<reference evidence="2" key="1">
    <citation type="submission" date="2022-12" db="EMBL/GenBank/DDBJ databases">
        <title>Draft genome assemblies for two species of Escallonia (Escalloniales).</title>
        <authorList>
            <person name="Chanderbali A."/>
            <person name="Dervinis C."/>
            <person name="Anghel I."/>
            <person name="Soltis D."/>
            <person name="Soltis P."/>
            <person name="Zapata F."/>
        </authorList>
    </citation>
    <scope>NUCLEOTIDE SEQUENCE</scope>
    <source>
        <strain evidence="2">UCBG92.1500</strain>
        <tissue evidence="2">Leaf</tissue>
    </source>
</reference>
<dbReference type="Proteomes" id="UP001187471">
    <property type="component" value="Unassembled WGS sequence"/>
</dbReference>
<protein>
    <submittedName>
        <fullName evidence="2">Uncharacterized protein</fullName>
    </submittedName>
</protein>
<evidence type="ECO:0000313" key="3">
    <source>
        <dbReference type="Proteomes" id="UP001187471"/>
    </source>
</evidence>
<evidence type="ECO:0000313" key="2">
    <source>
        <dbReference type="EMBL" id="KAK2975619.1"/>
    </source>
</evidence>
<comment type="caution">
    <text evidence="2">The sequence shown here is derived from an EMBL/GenBank/DDBJ whole genome shotgun (WGS) entry which is preliminary data.</text>
</comment>
<name>A0AA88QR29_9ASTE</name>
<dbReference type="InterPro" id="IPR012876">
    <property type="entry name" value="DUF1677_pln"/>
</dbReference>
<keyword evidence="3" id="KW-1185">Reference proteome</keyword>